<dbReference type="Proteomes" id="UP001420932">
    <property type="component" value="Unassembled WGS sequence"/>
</dbReference>
<reference evidence="2 3" key="1">
    <citation type="submission" date="2024-01" db="EMBL/GenBank/DDBJ databases">
        <title>Genome assemblies of Stephania.</title>
        <authorList>
            <person name="Yang L."/>
        </authorList>
    </citation>
    <scope>NUCLEOTIDE SEQUENCE [LARGE SCALE GENOMIC DNA]</scope>
    <source>
        <strain evidence="2">YNDBR</strain>
        <tissue evidence="2">Leaf</tissue>
    </source>
</reference>
<proteinExistence type="predicted"/>
<evidence type="ECO:0000256" key="1">
    <source>
        <dbReference type="SAM" id="MobiDB-lite"/>
    </source>
</evidence>
<organism evidence="2 3">
    <name type="scientific">Stephania yunnanensis</name>
    <dbReference type="NCBI Taxonomy" id="152371"/>
    <lineage>
        <taxon>Eukaryota</taxon>
        <taxon>Viridiplantae</taxon>
        <taxon>Streptophyta</taxon>
        <taxon>Embryophyta</taxon>
        <taxon>Tracheophyta</taxon>
        <taxon>Spermatophyta</taxon>
        <taxon>Magnoliopsida</taxon>
        <taxon>Ranunculales</taxon>
        <taxon>Menispermaceae</taxon>
        <taxon>Menispermoideae</taxon>
        <taxon>Cissampelideae</taxon>
        <taxon>Stephania</taxon>
    </lineage>
</organism>
<evidence type="ECO:0000313" key="2">
    <source>
        <dbReference type="EMBL" id="KAK9098143.1"/>
    </source>
</evidence>
<sequence length="123" mass="14332">MALDLSSLCTSGLQFARAPCRFPSSFLITSLVELFNSLALASEAESVSEAEEMCTERRREKGEREKREEKRREIRRENAKREKEENGFFIEPVGSLNQLATWRHVAIDFRHVINNDDWINERT</sequence>
<feature type="compositionally biased region" description="Basic and acidic residues" evidence="1">
    <location>
        <begin position="54"/>
        <end position="81"/>
    </location>
</feature>
<comment type="caution">
    <text evidence="2">The sequence shown here is derived from an EMBL/GenBank/DDBJ whole genome shotgun (WGS) entry which is preliminary data.</text>
</comment>
<protein>
    <submittedName>
        <fullName evidence="2">Uncharacterized protein</fullName>
    </submittedName>
</protein>
<dbReference type="EMBL" id="JBBNAF010000011">
    <property type="protein sequence ID" value="KAK9098143.1"/>
    <property type="molecule type" value="Genomic_DNA"/>
</dbReference>
<dbReference type="AlphaFoldDB" id="A0AAP0HR07"/>
<gene>
    <name evidence="2" type="ORF">Syun_025188</name>
</gene>
<keyword evidence="3" id="KW-1185">Reference proteome</keyword>
<evidence type="ECO:0000313" key="3">
    <source>
        <dbReference type="Proteomes" id="UP001420932"/>
    </source>
</evidence>
<accession>A0AAP0HR07</accession>
<feature type="region of interest" description="Disordered" evidence="1">
    <location>
        <begin position="45"/>
        <end position="81"/>
    </location>
</feature>
<name>A0AAP0HR07_9MAGN</name>